<dbReference type="EMBL" id="CP001821">
    <property type="protein sequence ID" value="ACZ30230.1"/>
    <property type="molecule type" value="Genomic_DNA"/>
</dbReference>
<dbReference type="HOGENOM" id="CLU_022065_5_2_11"/>
<dbReference type="InterPro" id="IPR003615">
    <property type="entry name" value="HNH_nuc"/>
</dbReference>
<accession>D1C041</accession>
<reference evidence="3" key="1">
    <citation type="submission" date="2009-11" db="EMBL/GenBank/DDBJ databases">
        <title>The complete chromosome of Xylanimonas cellulosilytica DSM 15894.</title>
        <authorList>
            <consortium name="US DOE Joint Genome Institute (JGI-PGF)"/>
            <person name="Lucas S."/>
            <person name="Copeland A."/>
            <person name="Lapidus A."/>
            <person name="Glavina del Rio T."/>
            <person name="Dalin E."/>
            <person name="Tice H."/>
            <person name="Bruce D."/>
            <person name="Goodwin L."/>
            <person name="Pitluck S."/>
            <person name="Kyrpides N."/>
            <person name="Mavromatis K."/>
            <person name="Ivanova N."/>
            <person name="Mikhailova N."/>
            <person name="Foster B."/>
            <person name="Clum A."/>
            <person name="Brettin T."/>
            <person name="Detter J.C."/>
            <person name="Han C."/>
            <person name="Larimer F."/>
            <person name="Land M."/>
            <person name="Hauser L."/>
            <person name="Markowitz V."/>
            <person name="Cheng J.F."/>
            <person name="Hugenholtz P."/>
            <person name="Woyke T."/>
            <person name="Wu D."/>
            <person name="Gehrich-Schroeter G."/>
            <person name="Schneider S."/>
            <person name="Pukall S.R."/>
            <person name="Klenk H.P."/>
            <person name="Eisen J.A."/>
        </authorList>
    </citation>
    <scope>NUCLEOTIDE SEQUENCE [LARGE SCALE GENOMIC DNA]</scope>
    <source>
        <strain evidence="3">DSM 15894 / CECT 5975 / LMG 20990 / XIL07</strain>
    </source>
</reference>
<name>D1C041_XYLCX</name>
<reference evidence="2 3" key="2">
    <citation type="journal article" date="2010" name="Stand. Genomic Sci.">
        <title>Complete genome sequence of Xylanimonas cellulosilytica type strain (XIL07).</title>
        <authorList>
            <person name="Foster B."/>
            <person name="Pukall R."/>
            <person name="Abt B."/>
            <person name="Nolan M."/>
            <person name="Glavina Del Rio T."/>
            <person name="Chen F."/>
            <person name="Lucas S."/>
            <person name="Tice H."/>
            <person name="Pitluck S."/>
            <person name="Cheng J.-F."/>
            <person name="Chertkov O."/>
            <person name="Brettin T."/>
            <person name="Han C."/>
            <person name="Detter J.C."/>
            <person name="Bruce D."/>
            <person name="Goodwin L."/>
            <person name="Ivanova N."/>
            <person name="Mavromatis K."/>
            <person name="Pati A."/>
            <person name="Mikhailova N."/>
            <person name="Chen A."/>
            <person name="Palaniappan K."/>
            <person name="Land M."/>
            <person name="Hauser L."/>
            <person name="Chang Y.-J."/>
            <person name="Jeffries C.D."/>
            <person name="Chain P."/>
            <person name="Rohde M."/>
            <person name="Goeker M."/>
            <person name="Bristow J."/>
            <person name="Eisen J.A."/>
            <person name="Markowitz V."/>
            <person name="Hugenholtz P."/>
            <person name="Kyrpides N.C."/>
            <person name="Klenk H.-P."/>
            <person name="Lapidus A."/>
        </authorList>
    </citation>
    <scope>NUCLEOTIDE SEQUENCE [LARGE SCALE GENOMIC DNA]</scope>
    <source>
        <strain evidence="3">DSM 15894 / CECT 5975 / LMG 20990 / XIL07</strain>
    </source>
</reference>
<dbReference type="CDD" id="cd00085">
    <property type="entry name" value="HNHc"/>
    <property type="match status" value="1"/>
</dbReference>
<dbReference type="eggNOG" id="COG1403">
    <property type="taxonomic scope" value="Bacteria"/>
</dbReference>
<feature type="domain" description="DUF222" evidence="1">
    <location>
        <begin position="171"/>
        <end position="390"/>
    </location>
</feature>
<dbReference type="AlphaFoldDB" id="D1C041"/>
<dbReference type="InterPro" id="IPR003870">
    <property type="entry name" value="DUF222"/>
</dbReference>
<dbReference type="STRING" id="446471.Xcel_1199"/>
<keyword evidence="3" id="KW-1185">Reference proteome</keyword>
<sequence length="505" mass="53962">MGTDDDASAAPGARLAAALAQLHAAMGAIAELAASGDLAEVPASVLAEVQRDLRTVEHRSAAARLVILPRLEADGVWALDGSRAFSAWLSRHDDVPRYLADREARQGRALRDALPATRHAALTGTIGLDHVTAMADTVTTDARRAALAAPVTGLPTRYDDDGAELPPPSGEEFLLAQAALYPLPGFQRLVKRFAHVADPDADDRGHRTAEDREHFELSSTMGGWHVTGFLTPEHGAALRIALDAIMGAPAADDERTLTQRRAQAVADLARTALDRGSHGAGAAVRPHLTVTVSFDELRRLLARQAGDAPVEDDAPADDTVNDGVDLADLTRNPAILEGSTGPLPPGLLRRLACDSEITRVVFGPDSQILNVGRSQRTVTGQLRRAVIARDQHCTWPGCHEPPSRCEVHHAERHWAQHHGETSAANSALLCWHHHTVVDTQGITMRWRASGDPRTAGLVDAGPVDAGPVDADLAGLLLPRGGWEFTDRHGRTIGHRPHRGTREAVA</sequence>
<evidence type="ECO:0000313" key="2">
    <source>
        <dbReference type="EMBL" id="ACZ30230.1"/>
    </source>
</evidence>
<dbReference type="OrthoDB" id="5176970at2"/>
<protein>
    <recommendedName>
        <fullName evidence="1">DUF222 domain-containing protein</fullName>
    </recommendedName>
</protein>
<proteinExistence type="predicted"/>
<evidence type="ECO:0000259" key="1">
    <source>
        <dbReference type="Pfam" id="PF02720"/>
    </source>
</evidence>
<dbReference type="KEGG" id="xce:Xcel_1199"/>
<organism evidence="2 3">
    <name type="scientific">Xylanimonas cellulosilytica (strain DSM 15894 / JCM 12276 / CECT 5975 / KCTC 9989 / LMG 20990 / NBRC 107835 / XIL07)</name>
    <dbReference type="NCBI Taxonomy" id="446471"/>
    <lineage>
        <taxon>Bacteria</taxon>
        <taxon>Bacillati</taxon>
        <taxon>Actinomycetota</taxon>
        <taxon>Actinomycetes</taxon>
        <taxon>Micrococcales</taxon>
        <taxon>Promicromonosporaceae</taxon>
        <taxon>Xylanimonas</taxon>
    </lineage>
</organism>
<dbReference type="RefSeq" id="WP_012877972.1">
    <property type="nucleotide sequence ID" value="NC_013530.1"/>
</dbReference>
<evidence type="ECO:0000313" key="3">
    <source>
        <dbReference type="Proteomes" id="UP000002255"/>
    </source>
</evidence>
<dbReference type="Proteomes" id="UP000002255">
    <property type="component" value="Chromosome"/>
</dbReference>
<gene>
    <name evidence="2" type="ordered locus">Xcel_1199</name>
</gene>
<dbReference type="Pfam" id="PF02720">
    <property type="entry name" value="DUF222"/>
    <property type="match status" value="1"/>
</dbReference>